<evidence type="ECO:0000256" key="2">
    <source>
        <dbReference type="SAM" id="SignalP"/>
    </source>
</evidence>
<dbReference type="InterPro" id="IPR001811">
    <property type="entry name" value="Chemokine_IL8-like_dom"/>
</dbReference>
<dbReference type="PANTHER" id="PTHR12015">
    <property type="entry name" value="SMALL INDUCIBLE CYTOKINE A"/>
    <property type="match status" value="1"/>
</dbReference>
<gene>
    <name evidence="4" type="ORF">WMY93_001498</name>
</gene>
<dbReference type="GO" id="GO:0006955">
    <property type="term" value="P:immune response"/>
    <property type="evidence" value="ECO:0007669"/>
    <property type="project" value="InterPro"/>
</dbReference>
<dbReference type="InterPro" id="IPR036048">
    <property type="entry name" value="Interleukin_8-like_sf"/>
</dbReference>
<dbReference type="SUPFAM" id="SSF54117">
    <property type="entry name" value="Interleukin 8-like chemokines"/>
    <property type="match status" value="1"/>
</dbReference>
<protein>
    <recommendedName>
        <fullName evidence="3">Chemokine interleukin-8-like domain-containing protein</fullName>
    </recommendedName>
</protein>
<proteinExistence type="predicted"/>
<dbReference type="PANTHER" id="PTHR12015:SF108">
    <property type="entry name" value="C-C MOTIF CHEMOKINE 20"/>
    <property type="match status" value="1"/>
</dbReference>
<dbReference type="GO" id="GO:0008009">
    <property type="term" value="F:chemokine activity"/>
    <property type="evidence" value="ECO:0007669"/>
    <property type="project" value="InterPro"/>
</dbReference>
<evidence type="ECO:0000313" key="5">
    <source>
        <dbReference type="Proteomes" id="UP001460270"/>
    </source>
</evidence>
<keyword evidence="5" id="KW-1185">Reference proteome</keyword>
<dbReference type="EMBL" id="JBBPFD010000001">
    <property type="protein sequence ID" value="KAK7945770.1"/>
    <property type="molecule type" value="Genomic_DNA"/>
</dbReference>
<dbReference type="Pfam" id="PF00048">
    <property type="entry name" value="IL8"/>
    <property type="match status" value="1"/>
</dbReference>
<feature type="domain" description="Chemokine interleukin-8-like" evidence="3">
    <location>
        <begin position="30"/>
        <end position="90"/>
    </location>
</feature>
<keyword evidence="2" id="KW-0732">Signal</keyword>
<dbReference type="InterPro" id="IPR039809">
    <property type="entry name" value="Chemokine_b/g/d"/>
</dbReference>
<dbReference type="Proteomes" id="UP001460270">
    <property type="component" value="Unassembled WGS sequence"/>
</dbReference>
<evidence type="ECO:0000313" key="4">
    <source>
        <dbReference type="EMBL" id="KAK7945770.1"/>
    </source>
</evidence>
<dbReference type="GO" id="GO:0005615">
    <property type="term" value="C:extracellular space"/>
    <property type="evidence" value="ECO:0007669"/>
    <property type="project" value="UniProtKB-KW"/>
</dbReference>
<organism evidence="4 5">
    <name type="scientific">Mugilogobius chulae</name>
    <name type="common">yellowstripe goby</name>
    <dbReference type="NCBI Taxonomy" id="88201"/>
    <lineage>
        <taxon>Eukaryota</taxon>
        <taxon>Metazoa</taxon>
        <taxon>Chordata</taxon>
        <taxon>Craniata</taxon>
        <taxon>Vertebrata</taxon>
        <taxon>Euteleostomi</taxon>
        <taxon>Actinopterygii</taxon>
        <taxon>Neopterygii</taxon>
        <taxon>Teleostei</taxon>
        <taxon>Neoteleostei</taxon>
        <taxon>Acanthomorphata</taxon>
        <taxon>Gobiaria</taxon>
        <taxon>Gobiiformes</taxon>
        <taxon>Gobioidei</taxon>
        <taxon>Gobiidae</taxon>
        <taxon>Gobionellinae</taxon>
        <taxon>Mugilogobius</taxon>
    </lineage>
</organism>
<accession>A0AAW0QCF1</accession>
<evidence type="ECO:0000256" key="1">
    <source>
        <dbReference type="ARBA" id="ARBA00022514"/>
    </source>
</evidence>
<reference evidence="5" key="1">
    <citation type="submission" date="2024-04" db="EMBL/GenBank/DDBJ databases">
        <title>Salinicola lusitanus LLJ914,a marine bacterium isolated from the Okinawa Trough.</title>
        <authorList>
            <person name="Li J."/>
        </authorList>
    </citation>
    <scope>NUCLEOTIDE SEQUENCE [LARGE SCALE GENOMIC DNA]</scope>
</reference>
<feature type="chain" id="PRO_5043631698" description="Chemokine interleukin-8-like domain-containing protein" evidence="2">
    <location>
        <begin position="25"/>
        <end position="133"/>
    </location>
</feature>
<dbReference type="AlphaFoldDB" id="A0AAW0QCF1"/>
<evidence type="ECO:0000259" key="3">
    <source>
        <dbReference type="SMART" id="SM00199"/>
    </source>
</evidence>
<keyword evidence="1" id="KW-0202">Cytokine</keyword>
<dbReference type="SMART" id="SM00199">
    <property type="entry name" value="SCY"/>
    <property type="match status" value="1"/>
</dbReference>
<name>A0AAW0QCF1_9GOBI</name>
<dbReference type="Gene3D" id="2.40.50.40">
    <property type="match status" value="1"/>
</dbReference>
<comment type="caution">
    <text evidence="4">The sequence shown here is derived from an EMBL/GenBank/DDBJ whole genome shotgun (WGS) entry which is preliminary data.</text>
</comment>
<feature type="signal peptide" evidence="2">
    <location>
        <begin position="1"/>
        <end position="24"/>
    </location>
</feature>
<sequence>MALMGIITTATTLLCFILVHSAQAKASSVAPKCCTSYTRSPVPFYRITGVATQTFKENCNLDAIIFFTVKKNQICANPRDRWVLIILRKLSDRLKKMAERSALDQRNKGINLTTSTTERYRNITEALTVSTAA</sequence>